<sequence>MYELVLLTDDPSTLERSFSFVLLHLPKNLHRHHVLLKVPRIRMTTRNEPSVLLELLLGLILLPQQSIYNPLAQIRPEIPRLLLHQFFIYLESLPILSSNDHNLGNQQLEIPQVLFFFLLLAHLHGLLDSLQNTIHLLVGLLRLGGGHHEPVIGLDAERIPLEDLLEPPFRGLGVAAVALDVGLKEGEVLLPGLDGDEAVDDVDGFGELPRLDLELHEGSEGADVFGVGV</sequence>
<dbReference type="EMBL" id="CM017887">
    <property type="protein sequence ID" value="KAG1371647.1"/>
    <property type="molecule type" value="Genomic_DNA"/>
</dbReference>
<proteinExistence type="predicted"/>
<reference evidence="1" key="1">
    <citation type="journal article" date="2017" name="Gigascience">
        <title>The genome draft of coconut (Cocos nucifera).</title>
        <authorList>
            <person name="Xiao Y."/>
            <person name="Xu P."/>
            <person name="Fan H."/>
            <person name="Baudouin L."/>
            <person name="Xia W."/>
            <person name="Bocs S."/>
            <person name="Xu J."/>
            <person name="Li Q."/>
            <person name="Guo A."/>
            <person name="Zhou L."/>
            <person name="Li J."/>
            <person name="Wu Y."/>
            <person name="Ma Z."/>
            <person name="Armero A."/>
            <person name="Issali A.E."/>
            <person name="Liu N."/>
            <person name="Peng M."/>
            <person name="Yang Y."/>
        </authorList>
    </citation>
    <scope>NUCLEOTIDE SEQUENCE</scope>
    <source>
        <tissue evidence="1">Spear leaf of Hainan Tall coconut</tissue>
    </source>
</reference>
<gene>
    <name evidence="1" type="ORF">COCNU_16G007410</name>
</gene>
<accession>A0A8K0NER1</accession>
<evidence type="ECO:0000313" key="2">
    <source>
        <dbReference type="Proteomes" id="UP000797356"/>
    </source>
</evidence>
<dbReference type="AlphaFoldDB" id="A0A8K0NER1"/>
<organism evidence="1 2">
    <name type="scientific">Cocos nucifera</name>
    <name type="common">Coconut palm</name>
    <dbReference type="NCBI Taxonomy" id="13894"/>
    <lineage>
        <taxon>Eukaryota</taxon>
        <taxon>Viridiplantae</taxon>
        <taxon>Streptophyta</taxon>
        <taxon>Embryophyta</taxon>
        <taxon>Tracheophyta</taxon>
        <taxon>Spermatophyta</taxon>
        <taxon>Magnoliopsida</taxon>
        <taxon>Liliopsida</taxon>
        <taxon>Arecaceae</taxon>
        <taxon>Arecoideae</taxon>
        <taxon>Cocoseae</taxon>
        <taxon>Attaleinae</taxon>
        <taxon>Cocos</taxon>
    </lineage>
</organism>
<evidence type="ECO:0000313" key="1">
    <source>
        <dbReference type="EMBL" id="KAG1371647.1"/>
    </source>
</evidence>
<protein>
    <submittedName>
        <fullName evidence="1">Uncharacterized protein</fullName>
    </submittedName>
</protein>
<comment type="caution">
    <text evidence="1">The sequence shown here is derived from an EMBL/GenBank/DDBJ whole genome shotgun (WGS) entry which is preliminary data.</text>
</comment>
<keyword evidence="2" id="KW-1185">Reference proteome</keyword>
<name>A0A8K0NER1_COCNU</name>
<reference evidence="1" key="2">
    <citation type="submission" date="2019-07" db="EMBL/GenBank/DDBJ databases">
        <authorList>
            <person name="Yang Y."/>
            <person name="Bocs S."/>
            <person name="Baudouin L."/>
        </authorList>
    </citation>
    <scope>NUCLEOTIDE SEQUENCE</scope>
    <source>
        <tissue evidence="1">Spear leaf of Hainan Tall coconut</tissue>
    </source>
</reference>
<dbReference type="Proteomes" id="UP000797356">
    <property type="component" value="Chromosome 16"/>
</dbReference>